<keyword evidence="1 3" id="KW-0378">Hydrolase</keyword>
<dbReference type="InterPro" id="IPR050272">
    <property type="entry name" value="Isochorismatase-like_hydrls"/>
</dbReference>
<dbReference type="PANTHER" id="PTHR43540:SF9">
    <property type="entry name" value="FAMILY HYDROLASE, PUTATIVE (AFU_ORTHOLOGUE AFUA_2G08700)-RELATED"/>
    <property type="match status" value="1"/>
</dbReference>
<comment type="caution">
    <text evidence="3">The sequence shown here is derived from an EMBL/GenBank/DDBJ whole genome shotgun (WGS) entry which is preliminary data.</text>
</comment>
<organism evidence="3 4">
    <name type="scientific">Devosia albogilva</name>
    <dbReference type="NCBI Taxonomy" id="429726"/>
    <lineage>
        <taxon>Bacteria</taxon>
        <taxon>Pseudomonadati</taxon>
        <taxon>Pseudomonadota</taxon>
        <taxon>Alphaproteobacteria</taxon>
        <taxon>Hyphomicrobiales</taxon>
        <taxon>Devosiaceae</taxon>
        <taxon>Devosia</taxon>
    </lineage>
</organism>
<proteinExistence type="predicted"/>
<dbReference type="PANTHER" id="PTHR43540">
    <property type="entry name" value="PEROXYUREIDOACRYLATE/UREIDOACRYLATE AMIDOHYDROLASE-RELATED"/>
    <property type="match status" value="1"/>
</dbReference>
<keyword evidence="4" id="KW-1185">Reference proteome</keyword>
<reference evidence="4" key="1">
    <citation type="journal article" date="2019" name="Int. J. Syst. Evol. Microbiol.">
        <title>The Global Catalogue of Microorganisms (GCM) 10K type strain sequencing project: providing services to taxonomists for standard genome sequencing and annotation.</title>
        <authorList>
            <consortium name="The Broad Institute Genomics Platform"/>
            <consortium name="The Broad Institute Genome Sequencing Center for Infectious Disease"/>
            <person name="Wu L."/>
            <person name="Ma J."/>
        </authorList>
    </citation>
    <scope>NUCLEOTIDE SEQUENCE [LARGE SCALE GENOMIC DNA]</scope>
    <source>
        <strain evidence="4">CCM 7427</strain>
    </source>
</reference>
<feature type="domain" description="Isochorismatase-like" evidence="2">
    <location>
        <begin position="62"/>
        <end position="259"/>
    </location>
</feature>
<dbReference type="RefSeq" id="WP_386832424.1">
    <property type="nucleotide sequence ID" value="NZ_JBHUNP010000001.1"/>
</dbReference>
<dbReference type="CDD" id="cd00431">
    <property type="entry name" value="cysteine_hydrolases"/>
    <property type="match status" value="1"/>
</dbReference>
<dbReference type="Pfam" id="PF00857">
    <property type="entry name" value="Isochorismatase"/>
    <property type="match status" value="1"/>
</dbReference>
<dbReference type="Gene3D" id="3.40.50.850">
    <property type="entry name" value="Isochorismatase-like"/>
    <property type="match status" value="1"/>
</dbReference>
<dbReference type="GO" id="GO:0016787">
    <property type="term" value="F:hydrolase activity"/>
    <property type="evidence" value="ECO:0007669"/>
    <property type="project" value="UniProtKB-KW"/>
</dbReference>
<name>A0ABW5QIK3_9HYPH</name>
<evidence type="ECO:0000313" key="4">
    <source>
        <dbReference type="Proteomes" id="UP001597521"/>
    </source>
</evidence>
<sequence>MPVPRRDIYSATEDGGVQLAAGIDRWHLHDDHVDLAPHRTPGTLVRFDAQLMPFVDDLSRGALVVIDMQNDFCAPGGWTDRSGLDYQRCRKAIPGVQRALEAARRHGMWVIWVYWHNRPDLRNLGAPTLYSFKHTPGQAGIGQDLANGAVLTQGSWGAEMVDELKPLMDPDDIHVEKVRMSGFYGTHLDQVLRTQGISTLYFAGVNIDQCVTTTMEDAYFRDYNGVLLEDACATSSPDFCQQAVVFNAKNCWGFVMDTNAFANPVPEQRGVSD</sequence>
<evidence type="ECO:0000313" key="3">
    <source>
        <dbReference type="EMBL" id="MFD2647397.1"/>
    </source>
</evidence>
<dbReference type="SUPFAM" id="SSF52499">
    <property type="entry name" value="Isochorismatase-like hydrolases"/>
    <property type="match status" value="1"/>
</dbReference>
<evidence type="ECO:0000259" key="2">
    <source>
        <dbReference type="Pfam" id="PF00857"/>
    </source>
</evidence>
<dbReference type="EMBL" id="JBHUNP010000001">
    <property type="protein sequence ID" value="MFD2647397.1"/>
    <property type="molecule type" value="Genomic_DNA"/>
</dbReference>
<protein>
    <submittedName>
        <fullName evidence="3">Cysteine hydrolase family protein</fullName>
    </submittedName>
</protein>
<dbReference type="InterPro" id="IPR000868">
    <property type="entry name" value="Isochorismatase-like_dom"/>
</dbReference>
<evidence type="ECO:0000256" key="1">
    <source>
        <dbReference type="ARBA" id="ARBA00022801"/>
    </source>
</evidence>
<dbReference type="InterPro" id="IPR036380">
    <property type="entry name" value="Isochorismatase-like_sf"/>
</dbReference>
<gene>
    <name evidence="3" type="ORF">ACFSX5_06240</name>
</gene>
<dbReference type="Proteomes" id="UP001597521">
    <property type="component" value="Unassembled WGS sequence"/>
</dbReference>
<accession>A0ABW5QIK3</accession>